<feature type="repeat" description="PPR" evidence="2">
    <location>
        <begin position="322"/>
        <end position="356"/>
    </location>
</feature>
<dbReference type="InterPro" id="IPR011990">
    <property type="entry name" value="TPR-like_helical_dom_sf"/>
</dbReference>
<dbReference type="STRING" id="106549.A0A540KY67"/>
<keyword evidence="1" id="KW-0677">Repeat</keyword>
<feature type="repeat" description="PPR" evidence="2">
    <location>
        <begin position="222"/>
        <end position="256"/>
    </location>
</feature>
<protein>
    <recommendedName>
        <fullName evidence="5">Pentacotripeptide-repeat region of PRORP domain-containing protein</fullName>
    </recommendedName>
</protein>
<gene>
    <name evidence="3" type="ORF">C1H46_035212</name>
</gene>
<evidence type="ECO:0000256" key="1">
    <source>
        <dbReference type="ARBA" id="ARBA00022737"/>
    </source>
</evidence>
<proteinExistence type="predicted"/>
<dbReference type="FunFam" id="1.25.40.10:FF:001093">
    <property type="entry name" value="Pentatricopeptide repeat-containing protein At2g34400"/>
    <property type="match status" value="1"/>
</dbReference>
<dbReference type="PANTHER" id="PTHR47926:SF496">
    <property type="entry name" value="PENTACOTRIPEPTIDE-REPEAT REGION OF PRORP DOMAIN-CONTAINING PROTEIN"/>
    <property type="match status" value="1"/>
</dbReference>
<dbReference type="Proteomes" id="UP000315295">
    <property type="component" value="Unassembled WGS sequence"/>
</dbReference>
<dbReference type="PANTHER" id="PTHR47926">
    <property type="entry name" value="PENTATRICOPEPTIDE REPEAT-CONTAINING PROTEIN"/>
    <property type="match status" value="1"/>
</dbReference>
<dbReference type="FunFam" id="1.25.40.10:FF:000344">
    <property type="entry name" value="Pentatricopeptide repeat-containing protein"/>
    <property type="match status" value="1"/>
</dbReference>
<feature type="repeat" description="PPR" evidence="2">
    <location>
        <begin position="758"/>
        <end position="793"/>
    </location>
</feature>
<dbReference type="Pfam" id="PF01535">
    <property type="entry name" value="PPR"/>
    <property type="match status" value="3"/>
</dbReference>
<dbReference type="EMBL" id="VIEB01000868">
    <property type="protein sequence ID" value="TQD79174.1"/>
    <property type="molecule type" value="Genomic_DNA"/>
</dbReference>
<sequence>MLSSSASRTQMNSLLNPKLPSRISLFQLKFLSSLAVAENPSFFPIENDQIPSRFDPFQFFNVYAKSRQCTARITKIVHTHLTTTGLLQSDIFLSNSLLDLYCKSAAMVDALKLFDLIADRNFFSWNIMISGYNHISLFDMAWEMFCRMHTSGFGPDEFAYGSVLSACTALQAPIFGKQVYSLAIKNGFFPNGYVQSGMIDLFAKNCSFEDALRVFHDVSCQNVVSWNAIISGAVRNGENRVALHLFRKMFRGFLLPNSFTFSSVLTACAALEEIEVGKEVQGLVIKRGAEDVFVGTTIVDLYAKCGEMNEAVKEFKRMPTRNVVSWTAIISGFVHKDDYISALKFFGEMRKVGEQMNKYTVTSVLTACTRPSMTEEATQIHSLILKSGFFSAAVVGSALINAYSKIGAVDLSEMVFREMENIKDLRTWAAIISSFAQNQNSGRAIELFLRMLQESVRPDKFCTSSVLSIVDCLNLGRQIHSYTLKSGLVFDVSVGSSLFTMYSKCDSLEESYKVFQQIPDKDNVSWASMIAGFVEHGCADQALQLYREIPLEEIVPDQMTLTAILTACSALRSLRTGKEIHCHALRRGVEQDVLGGAIVTMYSKCNALSLARRVFDMLPQMDEVACSSLVSGCAQNGYVEEALQLFHEMLMADMTIDSFTISSILGAIALLNGLSIGTQLHAHITKVGFNSHVSVGSSLVTMYSKCASIEDCLKAFDQIEKPDLVCWTAMIVSYAQHGKGAEALQAYELLREQGIRPDSVTFVALLSACSHNGLVEEAYFYFSSMVQDYGLKPGDRHYACMVDLLSRSGRLKEAATFINNMPIKPDALIWGTLHAACKVHGDMELGKLVANKMMELEPSMDPGAYVSISNMYADAGQWEEVIKIRNQIKGTDMRKEPGWSFV</sequence>
<dbReference type="GO" id="GO:0003723">
    <property type="term" value="F:RNA binding"/>
    <property type="evidence" value="ECO:0007669"/>
    <property type="project" value="InterPro"/>
</dbReference>
<dbReference type="Gene3D" id="1.25.40.10">
    <property type="entry name" value="Tetratricopeptide repeat domain"/>
    <property type="match status" value="8"/>
</dbReference>
<dbReference type="InterPro" id="IPR046960">
    <property type="entry name" value="PPR_At4g14850-like_plant"/>
</dbReference>
<name>A0A540KY67_MALBA</name>
<feature type="repeat" description="PPR" evidence="2">
    <location>
        <begin position="723"/>
        <end position="757"/>
    </location>
</feature>
<dbReference type="InterPro" id="IPR002885">
    <property type="entry name" value="PPR_rpt"/>
</dbReference>
<dbReference type="Pfam" id="PF20431">
    <property type="entry name" value="E_motif"/>
    <property type="match status" value="1"/>
</dbReference>
<evidence type="ECO:0000313" key="4">
    <source>
        <dbReference type="Proteomes" id="UP000315295"/>
    </source>
</evidence>
<feature type="repeat" description="PPR" evidence="2">
    <location>
        <begin position="121"/>
        <end position="155"/>
    </location>
</feature>
<dbReference type="FunFam" id="1.25.40.10:FF:001223">
    <property type="entry name" value="Pentatricopeptide repeat-containing protein chloroplastic"/>
    <property type="match status" value="1"/>
</dbReference>
<comment type="caution">
    <text evidence="3">The sequence shown here is derived from an EMBL/GenBank/DDBJ whole genome shotgun (WGS) entry which is preliminary data.</text>
</comment>
<dbReference type="AlphaFoldDB" id="A0A540KY67"/>
<feature type="repeat" description="PPR" evidence="2">
    <location>
        <begin position="424"/>
        <end position="458"/>
    </location>
</feature>
<dbReference type="FunFam" id="1.25.40.10:FF:000073">
    <property type="entry name" value="Pentatricopeptide repeat-containing protein chloroplastic"/>
    <property type="match status" value="1"/>
</dbReference>
<organism evidence="3 4">
    <name type="scientific">Malus baccata</name>
    <name type="common">Siberian crab apple</name>
    <name type="synonym">Pyrus baccata</name>
    <dbReference type="NCBI Taxonomy" id="106549"/>
    <lineage>
        <taxon>Eukaryota</taxon>
        <taxon>Viridiplantae</taxon>
        <taxon>Streptophyta</taxon>
        <taxon>Embryophyta</taxon>
        <taxon>Tracheophyta</taxon>
        <taxon>Spermatophyta</taxon>
        <taxon>Magnoliopsida</taxon>
        <taxon>eudicotyledons</taxon>
        <taxon>Gunneridae</taxon>
        <taxon>Pentapetalae</taxon>
        <taxon>rosids</taxon>
        <taxon>fabids</taxon>
        <taxon>Rosales</taxon>
        <taxon>Rosaceae</taxon>
        <taxon>Amygdaloideae</taxon>
        <taxon>Maleae</taxon>
        <taxon>Malus</taxon>
    </lineage>
</organism>
<feature type="repeat" description="PPR" evidence="2">
    <location>
        <begin position="622"/>
        <end position="656"/>
    </location>
</feature>
<reference evidence="3 4" key="1">
    <citation type="journal article" date="2019" name="G3 (Bethesda)">
        <title>Sequencing of a Wild Apple (Malus baccata) Genome Unravels the Differences Between Cultivated and Wild Apple Species Regarding Disease Resistance and Cold Tolerance.</title>
        <authorList>
            <person name="Chen X."/>
        </authorList>
    </citation>
    <scope>NUCLEOTIDE SEQUENCE [LARGE SCALE GENOMIC DNA]</scope>
    <source>
        <strain evidence="4">cv. Shandingzi</strain>
        <tissue evidence="3">Leaves</tissue>
    </source>
</reference>
<keyword evidence="4" id="KW-1185">Reference proteome</keyword>
<evidence type="ECO:0008006" key="5">
    <source>
        <dbReference type="Google" id="ProtNLM"/>
    </source>
</evidence>
<dbReference type="Pfam" id="PF13041">
    <property type="entry name" value="PPR_2"/>
    <property type="match status" value="5"/>
</dbReference>
<accession>A0A540KY67</accession>
<evidence type="ECO:0000313" key="3">
    <source>
        <dbReference type="EMBL" id="TQD79174.1"/>
    </source>
</evidence>
<dbReference type="InterPro" id="IPR046848">
    <property type="entry name" value="E_motif"/>
</dbReference>
<dbReference type="NCBIfam" id="TIGR00756">
    <property type="entry name" value="PPR"/>
    <property type="match status" value="7"/>
</dbReference>
<dbReference type="PROSITE" id="PS51375">
    <property type="entry name" value="PPR"/>
    <property type="match status" value="8"/>
</dbReference>
<dbReference type="GO" id="GO:0009451">
    <property type="term" value="P:RNA modification"/>
    <property type="evidence" value="ECO:0007669"/>
    <property type="project" value="InterPro"/>
</dbReference>
<feature type="repeat" description="PPR" evidence="2">
    <location>
        <begin position="522"/>
        <end position="556"/>
    </location>
</feature>
<evidence type="ECO:0000256" key="2">
    <source>
        <dbReference type="PROSITE-ProRule" id="PRU00708"/>
    </source>
</evidence>